<evidence type="ECO:0000256" key="1">
    <source>
        <dbReference type="ARBA" id="ARBA00004141"/>
    </source>
</evidence>
<evidence type="ECO:0000256" key="4">
    <source>
        <dbReference type="ARBA" id="ARBA00023136"/>
    </source>
</evidence>
<keyword evidence="2 7" id="KW-0812">Transmembrane</keyword>
<feature type="region of interest" description="Disordered" evidence="6">
    <location>
        <begin position="301"/>
        <end position="337"/>
    </location>
</feature>
<organism evidence="9 10">
    <name type="scientific">Seiridium cardinale</name>
    <dbReference type="NCBI Taxonomy" id="138064"/>
    <lineage>
        <taxon>Eukaryota</taxon>
        <taxon>Fungi</taxon>
        <taxon>Dikarya</taxon>
        <taxon>Ascomycota</taxon>
        <taxon>Pezizomycotina</taxon>
        <taxon>Sordariomycetes</taxon>
        <taxon>Xylariomycetidae</taxon>
        <taxon>Amphisphaeriales</taxon>
        <taxon>Sporocadaceae</taxon>
        <taxon>Seiridium</taxon>
    </lineage>
</organism>
<comment type="subcellular location">
    <subcellularLocation>
        <location evidence="1">Membrane</location>
        <topology evidence="1">Multi-pass membrane protein</topology>
    </subcellularLocation>
</comment>
<dbReference type="PANTHER" id="PTHR33048:SF124">
    <property type="entry name" value="INTEGRAL MEMBRANE PROTEIN"/>
    <property type="match status" value="1"/>
</dbReference>
<evidence type="ECO:0000256" key="5">
    <source>
        <dbReference type="ARBA" id="ARBA00038359"/>
    </source>
</evidence>
<feature type="transmembrane region" description="Helical" evidence="7">
    <location>
        <begin position="229"/>
        <end position="248"/>
    </location>
</feature>
<accession>A0ABR2XPA8</accession>
<feature type="transmembrane region" description="Helical" evidence="7">
    <location>
        <begin position="149"/>
        <end position="169"/>
    </location>
</feature>
<dbReference type="EMBL" id="JARVKM010000033">
    <property type="protein sequence ID" value="KAK9775628.1"/>
    <property type="molecule type" value="Genomic_DNA"/>
</dbReference>
<dbReference type="InterPro" id="IPR052337">
    <property type="entry name" value="SAT4-like"/>
</dbReference>
<evidence type="ECO:0000256" key="2">
    <source>
        <dbReference type="ARBA" id="ARBA00022692"/>
    </source>
</evidence>
<evidence type="ECO:0000256" key="6">
    <source>
        <dbReference type="SAM" id="MobiDB-lite"/>
    </source>
</evidence>
<dbReference type="InterPro" id="IPR049326">
    <property type="entry name" value="Rhodopsin_dom_fungi"/>
</dbReference>
<dbReference type="Proteomes" id="UP001465668">
    <property type="component" value="Unassembled WGS sequence"/>
</dbReference>
<feature type="transmembrane region" description="Helical" evidence="7">
    <location>
        <begin position="194"/>
        <end position="217"/>
    </location>
</feature>
<evidence type="ECO:0000259" key="8">
    <source>
        <dbReference type="Pfam" id="PF20684"/>
    </source>
</evidence>
<feature type="transmembrane region" description="Helical" evidence="7">
    <location>
        <begin position="119"/>
        <end position="137"/>
    </location>
</feature>
<dbReference type="PANTHER" id="PTHR33048">
    <property type="entry name" value="PTH11-LIKE INTEGRAL MEMBRANE PROTEIN (AFU_ORTHOLOGUE AFUA_5G11245)"/>
    <property type="match status" value="1"/>
</dbReference>
<name>A0ABR2XPA8_9PEZI</name>
<evidence type="ECO:0000256" key="7">
    <source>
        <dbReference type="SAM" id="Phobius"/>
    </source>
</evidence>
<keyword evidence="3 7" id="KW-1133">Transmembrane helix</keyword>
<feature type="transmembrane region" description="Helical" evidence="7">
    <location>
        <begin position="67"/>
        <end position="87"/>
    </location>
</feature>
<dbReference type="Pfam" id="PF20684">
    <property type="entry name" value="Fung_rhodopsin"/>
    <property type="match status" value="1"/>
</dbReference>
<keyword evidence="10" id="KW-1185">Reference proteome</keyword>
<evidence type="ECO:0000313" key="10">
    <source>
        <dbReference type="Proteomes" id="UP001465668"/>
    </source>
</evidence>
<gene>
    <name evidence="9" type="ORF">SCAR479_07735</name>
</gene>
<comment type="similarity">
    <text evidence="5">Belongs to the SAT4 family.</text>
</comment>
<keyword evidence="4 7" id="KW-0472">Membrane</keyword>
<evidence type="ECO:0000313" key="9">
    <source>
        <dbReference type="EMBL" id="KAK9775628.1"/>
    </source>
</evidence>
<reference evidence="9 10" key="1">
    <citation type="submission" date="2024-02" db="EMBL/GenBank/DDBJ databases">
        <title>First draft genome assembly of two strains of Seiridium cardinale.</title>
        <authorList>
            <person name="Emiliani G."/>
            <person name="Scali E."/>
        </authorList>
    </citation>
    <scope>NUCLEOTIDE SEQUENCE [LARGE SCALE GENOMIC DNA]</scope>
    <source>
        <strain evidence="9 10">BM-138-000479</strain>
    </source>
</reference>
<feature type="transmembrane region" description="Helical" evidence="7">
    <location>
        <begin position="35"/>
        <end position="55"/>
    </location>
</feature>
<sequence>MGTASTSSGLLYMGSVPEGQIRYGMDDGPSRRWELIAMAVPTTFIAAATVGLRLFTRIAIVRERISLDDYMVVAALIFSIVTVVLTIKQTDYGLSYHQWDILFTDFNIWYTVYDITGTGTYALSIMFSKLSILFFYLRLSPQTWFRWCTYALISASIIYSVTFLFLNLFPCRPIQATWDYTIQASTCLDPFSSYWALSVLNVLMDVCILVLPIPVVLPLQMNRKRKLSLLLLFAAGAFVCGITIRRTAFIPNLFASTDQSWTAVDDYLYSYAEINAGILCASVPALKPLFIRCLPARLRSRKGSGRSSYSRGPYSTNSVVEQNRRRRRMQSESIKLSSIDQSTKHGRNFSYDEDGIQLWHASSKEEEGFENTAVVASRPIMGTSNSNSEEMRGDGFVYNVRAAAASPRPISERGITVTRETFIQYETE</sequence>
<comment type="caution">
    <text evidence="9">The sequence shown here is derived from an EMBL/GenBank/DDBJ whole genome shotgun (WGS) entry which is preliminary data.</text>
</comment>
<protein>
    <submittedName>
        <fullName evidence="9">Integral membrane protein</fullName>
    </submittedName>
</protein>
<proteinExistence type="inferred from homology"/>
<feature type="transmembrane region" description="Helical" evidence="7">
    <location>
        <begin position="268"/>
        <end position="291"/>
    </location>
</feature>
<evidence type="ECO:0000256" key="3">
    <source>
        <dbReference type="ARBA" id="ARBA00022989"/>
    </source>
</evidence>
<feature type="domain" description="Rhodopsin" evidence="8">
    <location>
        <begin position="52"/>
        <end position="291"/>
    </location>
</feature>